<dbReference type="InterPro" id="IPR033469">
    <property type="entry name" value="CYTH-like_dom_sf"/>
</dbReference>
<dbReference type="Proteomes" id="UP000000628">
    <property type="component" value="Chromosome"/>
</dbReference>
<dbReference type="KEGG" id="jde:Jden_1904"/>
<dbReference type="InterPro" id="IPR042267">
    <property type="entry name" value="VTC_sf"/>
</dbReference>
<dbReference type="STRING" id="471856.Jden_1904"/>
<dbReference type="Gene3D" id="3.20.100.30">
    <property type="entry name" value="VTC, catalytic tunnel domain"/>
    <property type="match status" value="1"/>
</dbReference>
<evidence type="ECO:0000313" key="2">
    <source>
        <dbReference type="EMBL" id="ACV09547.1"/>
    </source>
</evidence>
<dbReference type="SUPFAM" id="SSF55154">
    <property type="entry name" value="CYTH-like phosphatases"/>
    <property type="match status" value="1"/>
</dbReference>
<organism evidence="2 3">
    <name type="scientific">Jonesia denitrificans (strain ATCC 14870 / DSM 20603 / BCRC 15368 / CIP 55.134 / JCM 11481 / NBRC 15587 / NCTC 10816 / Prevot 55134)</name>
    <name type="common">Listeria denitrificans</name>
    <dbReference type="NCBI Taxonomy" id="471856"/>
    <lineage>
        <taxon>Bacteria</taxon>
        <taxon>Bacillati</taxon>
        <taxon>Actinomycetota</taxon>
        <taxon>Actinomycetes</taxon>
        <taxon>Micrococcales</taxon>
        <taxon>Jonesiaceae</taxon>
        <taxon>Jonesia</taxon>
    </lineage>
</organism>
<accession>C7QZY9</accession>
<dbReference type="AlphaFoldDB" id="C7QZY9"/>
<evidence type="ECO:0000259" key="1">
    <source>
        <dbReference type="Pfam" id="PF09359"/>
    </source>
</evidence>
<proteinExistence type="predicted"/>
<dbReference type="EMBL" id="CP001706">
    <property type="protein sequence ID" value="ACV09547.1"/>
    <property type="molecule type" value="Genomic_DNA"/>
</dbReference>
<keyword evidence="3" id="KW-1185">Reference proteome</keyword>
<name>C7QZY9_JONDD</name>
<evidence type="ECO:0000313" key="3">
    <source>
        <dbReference type="Proteomes" id="UP000000628"/>
    </source>
</evidence>
<gene>
    <name evidence="2" type="ordered locus">Jden_1904</name>
</gene>
<protein>
    <recommendedName>
        <fullName evidence="1">VTC domain-containing protein</fullName>
    </recommendedName>
</protein>
<dbReference type="HOGENOM" id="CLU_068202_0_0_11"/>
<dbReference type="RefSeq" id="WP_015772175.1">
    <property type="nucleotide sequence ID" value="NC_013174.1"/>
</dbReference>
<dbReference type="OrthoDB" id="148766at2"/>
<feature type="domain" description="VTC" evidence="1">
    <location>
        <begin position="29"/>
        <end position="232"/>
    </location>
</feature>
<dbReference type="eggNOG" id="COG3025">
    <property type="taxonomic scope" value="Bacteria"/>
</dbReference>
<dbReference type="CDD" id="cd07750">
    <property type="entry name" value="PolyPPase_VTC_like"/>
    <property type="match status" value="1"/>
</dbReference>
<sequence>MTRVVNQLADSLVPISLAEVIERAALLTRTDRKYIVPHALVPPLTQLWDRQGMRVVDVNNNRCVSYESVYFDTPTNDSYERTLTRRRHRYKVRTRTYADSGDTFLEVKTRDGRGATVKDRIPHASRTHLDPDSCAFIRSVLAARGVTRPPRQLAPVVFSTYQRTTVTDLTMRVTLDTELTWHHPNGCRYDAGDIVILETKTPGHPSATDRWLWQHGVRPTTISKFATGRAALDPTLPAHRWNRALTRTFADAPRFSSATALGRSA</sequence>
<reference evidence="2 3" key="1">
    <citation type="journal article" date="2009" name="Stand. Genomic Sci.">
        <title>Complete genome sequence of Jonesia denitrificans type strain (Prevot 55134).</title>
        <authorList>
            <person name="Pukall R."/>
            <person name="Gehrich-Schroter G."/>
            <person name="Lapidus A."/>
            <person name="Nolan M."/>
            <person name="Glavina Del Rio T."/>
            <person name="Lucas S."/>
            <person name="Chen F."/>
            <person name="Tice H."/>
            <person name="Pitluck S."/>
            <person name="Cheng J.F."/>
            <person name="Copeland A."/>
            <person name="Saunders E."/>
            <person name="Brettin T."/>
            <person name="Detter J.C."/>
            <person name="Bruce D."/>
            <person name="Goodwin L."/>
            <person name="Pati A."/>
            <person name="Ivanova N."/>
            <person name="Mavromatis K."/>
            <person name="Ovchinnikova G."/>
            <person name="Chen A."/>
            <person name="Palaniappan K."/>
            <person name="Land M."/>
            <person name="Hauser L."/>
            <person name="Chang Y.J."/>
            <person name="Jeffries C.D."/>
            <person name="Chain P."/>
            <person name="Goker M."/>
            <person name="Bristow J."/>
            <person name="Eisen J.A."/>
            <person name="Markowitz V."/>
            <person name="Hugenholtz P."/>
            <person name="Kyrpides N.C."/>
            <person name="Klenk H.P."/>
            <person name="Han C."/>
        </authorList>
    </citation>
    <scope>NUCLEOTIDE SEQUENCE [LARGE SCALE GENOMIC DNA]</scope>
    <source>
        <strain evidence="3">ATCC 14870 / DSM 20603 / BCRC 15368 / CIP 55.134 / JCM 11481 / NBRC 15587 / NCTC 10816 / Prevot 55134</strain>
    </source>
</reference>
<dbReference type="InterPro" id="IPR018966">
    <property type="entry name" value="VTC_domain"/>
</dbReference>
<dbReference type="Pfam" id="PF09359">
    <property type="entry name" value="VTC"/>
    <property type="match status" value="1"/>
</dbReference>
<dbReference type="GO" id="GO:0006799">
    <property type="term" value="P:polyphosphate biosynthetic process"/>
    <property type="evidence" value="ECO:0007669"/>
    <property type="project" value="UniProtKB-ARBA"/>
</dbReference>